<dbReference type="AlphaFoldDB" id="A0ABD5NKZ7"/>
<dbReference type="RefSeq" id="WP_256533949.1">
    <property type="nucleotide sequence ID" value="NZ_CP101824.1"/>
</dbReference>
<evidence type="ECO:0000313" key="2">
    <source>
        <dbReference type="EMBL" id="MFC3957723.1"/>
    </source>
</evidence>
<dbReference type="CDD" id="cd06661">
    <property type="entry name" value="GGCT_like"/>
    <property type="match status" value="1"/>
</dbReference>
<gene>
    <name evidence="2" type="ORF">ACFOUR_04960</name>
</gene>
<organism evidence="2 3">
    <name type="scientific">Halovivax cerinus</name>
    <dbReference type="NCBI Taxonomy" id="1487865"/>
    <lineage>
        <taxon>Archaea</taxon>
        <taxon>Methanobacteriati</taxon>
        <taxon>Methanobacteriota</taxon>
        <taxon>Stenosarchaea group</taxon>
        <taxon>Halobacteria</taxon>
        <taxon>Halobacteriales</taxon>
        <taxon>Natrialbaceae</taxon>
        <taxon>Halovivax</taxon>
    </lineage>
</organism>
<dbReference type="SUPFAM" id="SSF110857">
    <property type="entry name" value="Gamma-glutamyl cyclotransferase-like"/>
    <property type="match status" value="1"/>
</dbReference>
<keyword evidence="3" id="KW-1185">Reference proteome</keyword>
<dbReference type="InterPro" id="IPR013024">
    <property type="entry name" value="GGCT-like"/>
</dbReference>
<dbReference type="Pfam" id="PF06094">
    <property type="entry name" value="GGACT"/>
    <property type="match status" value="1"/>
</dbReference>
<evidence type="ECO:0000313" key="3">
    <source>
        <dbReference type="Proteomes" id="UP001595846"/>
    </source>
</evidence>
<name>A0ABD5NKZ7_9EURY</name>
<comment type="caution">
    <text evidence="2">The sequence shown here is derived from an EMBL/GenBank/DDBJ whole genome shotgun (WGS) entry which is preliminary data.</text>
</comment>
<protein>
    <submittedName>
        <fullName evidence="2">Gamma-glutamylcyclotransferase</fullName>
    </submittedName>
</protein>
<dbReference type="GeneID" id="73903096"/>
<accession>A0ABD5NKZ7</accession>
<dbReference type="Gene3D" id="3.10.490.10">
    <property type="entry name" value="Gamma-glutamyl cyclotransferase-like"/>
    <property type="match status" value="1"/>
</dbReference>
<reference evidence="2 3" key="1">
    <citation type="journal article" date="2019" name="Int. J. Syst. Evol. Microbiol.">
        <title>The Global Catalogue of Microorganisms (GCM) 10K type strain sequencing project: providing services to taxonomists for standard genome sequencing and annotation.</title>
        <authorList>
            <consortium name="The Broad Institute Genomics Platform"/>
            <consortium name="The Broad Institute Genome Sequencing Center for Infectious Disease"/>
            <person name="Wu L."/>
            <person name="Ma J."/>
        </authorList>
    </citation>
    <scope>NUCLEOTIDE SEQUENCE [LARGE SCALE GENOMIC DNA]</scope>
    <source>
        <strain evidence="2 3">IBRC-M 10256</strain>
    </source>
</reference>
<dbReference type="InterPro" id="IPR036568">
    <property type="entry name" value="GGCT-like_sf"/>
</dbReference>
<dbReference type="Proteomes" id="UP001595846">
    <property type="component" value="Unassembled WGS sequence"/>
</dbReference>
<feature type="domain" description="Gamma-glutamylcyclotransferase AIG2-like" evidence="1">
    <location>
        <begin position="7"/>
        <end position="113"/>
    </location>
</feature>
<evidence type="ECO:0000259" key="1">
    <source>
        <dbReference type="Pfam" id="PF06094"/>
    </source>
</evidence>
<dbReference type="InterPro" id="IPR009288">
    <property type="entry name" value="AIG2-like_dom"/>
</dbReference>
<dbReference type="EMBL" id="JBHSAQ010000002">
    <property type="protein sequence ID" value="MFC3957723.1"/>
    <property type="molecule type" value="Genomic_DNA"/>
</dbReference>
<proteinExistence type="predicted"/>
<sequence length="147" mass="15896">MTAAHVCFVYGTLTDPDRVATVLGSDEPLGRDAVDAIVRGDATLEGLHRVEGEYPTLAPGGRVDGRLLVVDDTGLDALDEYEGVDRGLYARVAVPCSHPIVEDERVWTYVGDPERLDADAAWPGDGSFASRVRADLDDRDVVVGMRR</sequence>